<evidence type="ECO:0000259" key="16">
    <source>
        <dbReference type="PROSITE" id="PS51263"/>
    </source>
</evidence>
<evidence type="ECO:0000256" key="13">
    <source>
        <dbReference type="ARBA" id="ARBA00073040"/>
    </source>
</evidence>
<dbReference type="PROSITE" id="PS51263">
    <property type="entry name" value="ADF_H"/>
    <property type="match status" value="1"/>
</dbReference>
<dbReference type="PANTHER" id="PTHR10829">
    <property type="entry name" value="CORTACTIN AND DREBRIN"/>
    <property type="match status" value="1"/>
</dbReference>
<dbReference type="GO" id="GO:0005884">
    <property type="term" value="C:actin filament"/>
    <property type="evidence" value="ECO:0007669"/>
    <property type="project" value="TreeGrafter"/>
</dbReference>
<evidence type="ECO:0000256" key="12">
    <source>
        <dbReference type="ARBA" id="ARBA00023273"/>
    </source>
</evidence>
<dbReference type="InterPro" id="IPR029006">
    <property type="entry name" value="ADF-H/Gelsolin-like_dom_sf"/>
</dbReference>
<dbReference type="GO" id="GO:0061003">
    <property type="term" value="P:positive regulation of dendritic spine morphogenesis"/>
    <property type="evidence" value="ECO:0007669"/>
    <property type="project" value="TreeGrafter"/>
</dbReference>
<keyword evidence="9" id="KW-0965">Cell junction</keyword>
<evidence type="ECO:0000256" key="11">
    <source>
        <dbReference type="ARBA" id="ARBA00023203"/>
    </source>
</evidence>
<evidence type="ECO:0000313" key="17">
    <source>
        <dbReference type="EMBL" id="GCB62553.1"/>
    </source>
</evidence>
<dbReference type="AlphaFoldDB" id="A0A401NNV7"/>
<dbReference type="PANTHER" id="PTHR10829:SF1">
    <property type="entry name" value="DREBRIN"/>
    <property type="match status" value="1"/>
</dbReference>
<feature type="region of interest" description="Disordered" evidence="15">
    <location>
        <begin position="378"/>
        <end position="397"/>
    </location>
</feature>
<evidence type="ECO:0000256" key="6">
    <source>
        <dbReference type="ARBA" id="ARBA00022490"/>
    </source>
</evidence>
<dbReference type="FunFam" id="3.40.20.10:FF:000032">
    <property type="entry name" value="Drebrin 1"/>
    <property type="match status" value="1"/>
</dbReference>
<feature type="compositionally biased region" description="Basic and acidic residues" evidence="15">
    <location>
        <begin position="260"/>
        <end position="269"/>
    </location>
</feature>
<dbReference type="GO" id="GO:0051015">
    <property type="term" value="F:actin filament binding"/>
    <property type="evidence" value="ECO:0007669"/>
    <property type="project" value="TreeGrafter"/>
</dbReference>
<feature type="region of interest" description="Disordered" evidence="15">
    <location>
        <begin position="211"/>
        <end position="233"/>
    </location>
</feature>
<protein>
    <recommendedName>
        <fullName evidence="13">Drebrin</fullName>
    </recommendedName>
    <alternativeName>
        <fullName evidence="14">Developmentally-regulated brain protein</fullName>
    </alternativeName>
</protein>
<dbReference type="CDD" id="cd11281">
    <property type="entry name" value="ADF_drebrin_like"/>
    <property type="match status" value="1"/>
</dbReference>
<feature type="domain" description="ADF-H" evidence="16">
    <location>
        <begin position="7"/>
        <end position="138"/>
    </location>
</feature>
<dbReference type="GO" id="GO:0030027">
    <property type="term" value="C:lamellipodium"/>
    <property type="evidence" value="ECO:0007669"/>
    <property type="project" value="TreeGrafter"/>
</dbReference>
<proteinExistence type="predicted"/>
<keyword evidence="11" id="KW-0009">Actin-binding</keyword>
<dbReference type="SMART" id="SM00102">
    <property type="entry name" value="ADF"/>
    <property type="match status" value="1"/>
</dbReference>
<dbReference type="GO" id="GO:0030864">
    <property type="term" value="C:cortical actin cytoskeleton"/>
    <property type="evidence" value="ECO:0007669"/>
    <property type="project" value="TreeGrafter"/>
</dbReference>
<dbReference type="Proteomes" id="UP000288216">
    <property type="component" value="Unassembled WGS sequence"/>
</dbReference>
<keyword evidence="12" id="KW-0966">Cell projection</keyword>
<feature type="compositionally biased region" description="Basic and acidic residues" evidence="15">
    <location>
        <begin position="277"/>
        <end position="290"/>
    </location>
</feature>
<evidence type="ECO:0000256" key="9">
    <source>
        <dbReference type="ARBA" id="ARBA00022949"/>
    </source>
</evidence>
<name>A0A401NNV7_SCYTO</name>
<feature type="compositionally biased region" description="Basic and acidic residues" evidence="15">
    <location>
        <begin position="378"/>
        <end position="389"/>
    </location>
</feature>
<evidence type="ECO:0000256" key="5">
    <source>
        <dbReference type="ARBA" id="ARBA00022473"/>
    </source>
</evidence>
<evidence type="ECO:0000256" key="14">
    <source>
        <dbReference type="ARBA" id="ARBA00076970"/>
    </source>
</evidence>
<keyword evidence="7" id="KW-0221">Differentiation</keyword>
<keyword evidence="8" id="KW-0524">Neurogenesis</keyword>
<dbReference type="GO" id="GO:0048812">
    <property type="term" value="P:neuron projection morphogenesis"/>
    <property type="evidence" value="ECO:0007669"/>
    <property type="project" value="TreeGrafter"/>
</dbReference>
<dbReference type="GO" id="GO:0070161">
    <property type="term" value="C:anchoring junction"/>
    <property type="evidence" value="ECO:0007669"/>
    <property type="project" value="UniProtKB-SubCell"/>
</dbReference>
<comment type="caution">
    <text evidence="17">The sequence shown here is derived from an EMBL/GenBank/DDBJ whole genome shotgun (WGS) entry which is preliminary data.</text>
</comment>
<feature type="region of interest" description="Disordered" evidence="15">
    <location>
        <begin position="246"/>
        <end position="290"/>
    </location>
</feature>
<dbReference type="OrthoDB" id="5971719at2759"/>
<organism evidence="17 18">
    <name type="scientific">Scyliorhinus torazame</name>
    <name type="common">Cloudy catshark</name>
    <name type="synonym">Catulus torazame</name>
    <dbReference type="NCBI Taxonomy" id="75743"/>
    <lineage>
        <taxon>Eukaryota</taxon>
        <taxon>Metazoa</taxon>
        <taxon>Chordata</taxon>
        <taxon>Craniata</taxon>
        <taxon>Vertebrata</taxon>
        <taxon>Chondrichthyes</taxon>
        <taxon>Elasmobranchii</taxon>
        <taxon>Galeomorphii</taxon>
        <taxon>Galeoidea</taxon>
        <taxon>Carcharhiniformes</taxon>
        <taxon>Scyliorhinidae</taxon>
        <taxon>Scyliorhinus</taxon>
    </lineage>
</organism>
<keyword evidence="18" id="KW-1185">Reference proteome</keyword>
<dbReference type="GO" id="GO:0030425">
    <property type="term" value="C:dendrite"/>
    <property type="evidence" value="ECO:0007669"/>
    <property type="project" value="UniProtKB-SubCell"/>
</dbReference>
<evidence type="ECO:0000256" key="15">
    <source>
        <dbReference type="SAM" id="MobiDB-lite"/>
    </source>
</evidence>
<sequence length="665" mass="75251">MGAGTMALNLSNNRLALLTAYEDVINEKTSTDWALYTYEDNTDNLKLADSGAGGLQEIATKFDNQSVMYGFCSIKDSGSGLPKYVLINWVGEDVDDHRKCTCASHVPTIADFFQGANVIVNASSPEDVDSTAIRQKLTNGTMHISSPVLRRLHLKEDDELLPPVGTTYQKTNAAIEMKRINRELFWAQAKKEEELRKEDERKKLIEEREKFEKERMEQEKKEQENREQRYREREKQIEEERKKLQTVEVDEIQTASKPSNNKEVEKEGLEENEDEENKGSKISDSAEKAAEAAALIALRDGNPREFFKQRERAMTTSFETVHFSGQRPAHQTQFESTRLEDVTSFNAPESSIVATPIYEENEEAEVEELPNLIRDTDKTAHDFPEEPPIKYEQPVPEWNVPSYTEEPGFVDIDTPNAVWPEAPSFVHTEESVHSDQAGFISTEEQHLVDIGNPTMNEIFPQVNENLLELREANGIDQLPSKLHSEPAEKPLIYTSTEETELILNMKNPPLDETVSTHADIETNSQLLVNFQESAAQPAALGPTELGQQQPQRCGETEQDNLLCFDGNEGLPAPPPDCLDSQQWENLPSLIELEGPQQMSEDYCFGIQELPKPQDAEAVQDFFNQSQDEYIKVQSHVEENANKIPEIDITYCDNDTDTDPDHSPAD</sequence>
<accession>A0A401NNV7</accession>
<dbReference type="Gene3D" id="3.40.20.10">
    <property type="entry name" value="Severin"/>
    <property type="match status" value="1"/>
</dbReference>
<keyword evidence="5" id="KW-0217">Developmental protein</keyword>
<dbReference type="GO" id="GO:0045211">
    <property type="term" value="C:postsynaptic membrane"/>
    <property type="evidence" value="ECO:0007669"/>
    <property type="project" value="TreeGrafter"/>
</dbReference>
<comment type="subcellular location">
    <subcellularLocation>
        <location evidence="2">Cell junction</location>
    </subcellularLocation>
    <subcellularLocation>
        <location evidence="1">Cell projection</location>
        <location evidence="1">Dendrite</location>
    </subcellularLocation>
    <subcellularLocation>
        <location evidence="4">Cell projection</location>
        <location evidence="4">Growth cone</location>
    </subcellularLocation>
    <subcellularLocation>
        <location evidence="3">Cytoplasm</location>
        <location evidence="3">Cell cortex</location>
    </subcellularLocation>
</comment>
<evidence type="ECO:0000256" key="1">
    <source>
        <dbReference type="ARBA" id="ARBA00004279"/>
    </source>
</evidence>
<evidence type="ECO:0000256" key="10">
    <source>
        <dbReference type="ARBA" id="ARBA00022990"/>
    </source>
</evidence>
<dbReference type="EMBL" id="BFAA01002586">
    <property type="protein sequence ID" value="GCB62553.1"/>
    <property type="molecule type" value="Genomic_DNA"/>
</dbReference>
<keyword evidence="6" id="KW-0963">Cytoplasm</keyword>
<evidence type="ECO:0000256" key="3">
    <source>
        <dbReference type="ARBA" id="ARBA00004544"/>
    </source>
</evidence>
<dbReference type="GO" id="GO:0030426">
    <property type="term" value="C:growth cone"/>
    <property type="evidence" value="ECO:0007669"/>
    <property type="project" value="UniProtKB-SubCell"/>
</dbReference>
<dbReference type="GO" id="GO:0014069">
    <property type="term" value="C:postsynaptic density"/>
    <property type="evidence" value="ECO:0007669"/>
    <property type="project" value="TreeGrafter"/>
</dbReference>
<keyword evidence="10" id="KW-0007">Acetylation</keyword>
<dbReference type="GO" id="GO:0098974">
    <property type="term" value="P:postsynaptic actin cytoskeleton organization"/>
    <property type="evidence" value="ECO:0007669"/>
    <property type="project" value="TreeGrafter"/>
</dbReference>
<dbReference type="InterPro" id="IPR002108">
    <property type="entry name" value="ADF-H"/>
</dbReference>
<dbReference type="GO" id="GO:0030833">
    <property type="term" value="P:regulation of actin filament polymerization"/>
    <property type="evidence" value="ECO:0007669"/>
    <property type="project" value="TreeGrafter"/>
</dbReference>
<evidence type="ECO:0000256" key="2">
    <source>
        <dbReference type="ARBA" id="ARBA00004282"/>
    </source>
</evidence>
<dbReference type="GO" id="GO:0045773">
    <property type="term" value="P:positive regulation of axon extension"/>
    <property type="evidence" value="ECO:0007669"/>
    <property type="project" value="TreeGrafter"/>
</dbReference>
<dbReference type="OMA" id="QQWENLP"/>
<evidence type="ECO:0000256" key="7">
    <source>
        <dbReference type="ARBA" id="ARBA00022782"/>
    </source>
</evidence>
<evidence type="ECO:0000256" key="8">
    <source>
        <dbReference type="ARBA" id="ARBA00022902"/>
    </source>
</evidence>
<dbReference type="STRING" id="75743.A0A401NNV7"/>
<evidence type="ECO:0000313" key="18">
    <source>
        <dbReference type="Proteomes" id="UP000288216"/>
    </source>
</evidence>
<evidence type="ECO:0000256" key="4">
    <source>
        <dbReference type="ARBA" id="ARBA00004624"/>
    </source>
</evidence>
<dbReference type="Pfam" id="PF00241">
    <property type="entry name" value="Cofilin_ADF"/>
    <property type="match status" value="1"/>
</dbReference>
<reference evidence="17 18" key="1">
    <citation type="journal article" date="2018" name="Nat. Ecol. Evol.">
        <title>Shark genomes provide insights into elasmobranch evolution and the origin of vertebrates.</title>
        <authorList>
            <person name="Hara Y"/>
            <person name="Yamaguchi K"/>
            <person name="Onimaru K"/>
            <person name="Kadota M"/>
            <person name="Koyanagi M"/>
            <person name="Keeley SD"/>
            <person name="Tatsumi K"/>
            <person name="Tanaka K"/>
            <person name="Motone F"/>
            <person name="Kageyama Y"/>
            <person name="Nozu R"/>
            <person name="Adachi N"/>
            <person name="Nishimura O"/>
            <person name="Nakagawa R"/>
            <person name="Tanegashima C"/>
            <person name="Kiyatake I"/>
            <person name="Matsumoto R"/>
            <person name="Murakumo K"/>
            <person name="Nishida K"/>
            <person name="Terakita A"/>
            <person name="Kuratani S"/>
            <person name="Sato K"/>
            <person name="Hyodo S Kuraku.S."/>
        </authorList>
    </citation>
    <scope>NUCLEOTIDE SEQUENCE [LARGE SCALE GENOMIC DNA]</scope>
</reference>
<dbReference type="SUPFAM" id="SSF55753">
    <property type="entry name" value="Actin depolymerizing proteins"/>
    <property type="match status" value="1"/>
</dbReference>
<gene>
    <name evidence="17" type="ORF">scyTo_0007252</name>
</gene>